<comment type="caution">
    <text evidence="1">The sequence shown here is derived from an EMBL/GenBank/DDBJ whole genome shotgun (WGS) entry which is preliminary data.</text>
</comment>
<evidence type="ECO:0000313" key="2">
    <source>
        <dbReference type="Proteomes" id="UP000681340"/>
    </source>
</evidence>
<reference evidence="1" key="1">
    <citation type="submission" date="2021-03" db="EMBL/GenBank/DDBJ databases">
        <title>Whole genome shotgun sequence of Actinoplanes auranticolor NBRC 12245.</title>
        <authorList>
            <person name="Komaki H."/>
            <person name="Tamura T."/>
        </authorList>
    </citation>
    <scope>NUCLEOTIDE SEQUENCE</scope>
    <source>
        <strain evidence="1">NBRC 12245</strain>
    </source>
</reference>
<proteinExistence type="predicted"/>
<dbReference type="RefSeq" id="WP_212987441.1">
    <property type="nucleotide sequence ID" value="NZ_BAABEA010000003.1"/>
</dbReference>
<evidence type="ECO:0000313" key="1">
    <source>
        <dbReference type="EMBL" id="GIM64939.1"/>
    </source>
</evidence>
<accession>A0A919VH26</accession>
<dbReference type="Proteomes" id="UP000681340">
    <property type="component" value="Unassembled WGS sequence"/>
</dbReference>
<protein>
    <submittedName>
        <fullName evidence="1">Uncharacterized protein</fullName>
    </submittedName>
</protein>
<dbReference type="EMBL" id="BOQL01000014">
    <property type="protein sequence ID" value="GIM64939.1"/>
    <property type="molecule type" value="Genomic_DNA"/>
</dbReference>
<organism evidence="1 2">
    <name type="scientific">Actinoplanes auranticolor</name>
    <dbReference type="NCBI Taxonomy" id="47988"/>
    <lineage>
        <taxon>Bacteria</taxon>
        <taxon>Bacillati</taxon>
        <taxon>Actinomycetota</taxon>
        <taxon>Actinomycetes</taxon>
        <taxon>Micromonosporales</taxon>
        <taxon>Micromonosporaceae</taxon>
        <taxon>Actinoplanes</taxon>
    </lineage>
</organism>
<gene>
    <name evidence="1" type="ORF">Aau02nite_13690</name>
</gene>
<dbReference type="AlphaFoldDB" id="A0A919VH26"/>
<sequence length="84" mass="9420">MNCEPLVRAIAAGMMFLEESGDDEVDPDSAERALENMSHVLLQYAGPDRDEFLELIERVADSTPDEHDARFIRDIPRAIGMVES</sequence>
<name>A0A919VH26_9ACTN</name>
<keyword evidence="2" id="KW-1185">Reference proteome</keyword>